<dbReference type="AlphaFoldDB" id="A0A5C3LNT6"/>
<dbReference type="Proteomes" id="UP000308652">
    <property type="component" value="Unassembled WGS sequence"/>
</dbReference>
<proteinExistence type="predicted"/>
<dbReference type="STRING" id="68775.A0A5C3LNT6"/>
<evidence type="ECO:0000313" key="1">
    <source>
        <dbReference type="EMBL" id="TFK34580.1"/>
    </source>
</evidence>
<sequence length="177" mass="19767">MVIVDYPGLSDVEREFRRLKDEKREGEDGMKGVFSKKPFLARLKRSFDLLLTSRGIGWAHQPSALPPAPTCTRKQFIATRLLRIAFYVVLDAAAQTMTVHNPVLMSTTLTSLVDHGLYYRVLGILGFAGATYARINGLFCFAGILSGIFGFSEPKDWPNLYGGLVGAWSMKKFWGRT</sequence>
<reference evidence="1 2" key="1">
    <citation type="journal article" date="2019" name="Nat. Ecol. Evol.">
        <title>Megaphylogeny resolves global patterns of mushroom evolution.</title>
        <authorList>
            <person name="Varga T."/>
            <person name="Krizsan K."/>
            <person name="Foldi C."/>
            <person name="Dima B."/>
            <person name="Sanchez-Garcia M."/>
            <person name="Sanchez-Ramirez S."/>
            <person name="Szollosi G.J."/>
            <person name="Szarkandi J.G."/>
            <person name="Papp V."/>
            <person name="Albert L."/>
            <person name="Andreopoulos W."/>
            <person name="Angelini C."/>
            <person name="Antonin V."/>
            <person name="Barry K.W."/>
            <person name="Bougher N.L."/>
            <person name="Buchanan P."/>
            <person name="Buyck B."/>
            <person name="Bense V."/>
            <person name="Catcheside P."/>
            <person name="Chovatia M."/>
            <person name="Cooper J."/>
            <person name="Damon W."/>
            <person name="Desjardin D."/>
            <person name="Finy P."/>
            <person name="Geml J."/>
            <person name="Haridas S."/>
            <person name="Hughes K."/>
            <person name="Justo A."/>
            <person name="Karasinski D."/>
            <person name="Kautmanova I."/>
            <person name="Kiss B."/>
            <person name="Kocsube S."/>
            <person name="Kotiranta H."/>
            <person name="LaButti K.M."/>
            <person name="Lechner B.E."/>
            <person name="Liimatainen K."/>
            <person name="Lipzen A."/>
            <person name="Lukacs Z."/>
            <person name="Mihaltcheva S."/>
            <person name="Morgado L.N."/>
            <person name="Niskanen T."/>
            <person name="Noordeloos M.E."/>
            <person name="Ohm R.A."/>
            <person name="Ortiz-Santana B."/>
            <person name="Ovrebo C."/>
            <person name="Racz N."/>
            <person name="Riley R."/>
            <person name="Savchenko A."/>
            <person name="Shiryaev A."/>
            <person name="Soop K."/>
            <person name="Spirin V."/>
            <person name="Szebenyi C."/>
            <person name="Tomsovsky M."/>
            <person name="Tulloss R.E."/>
            <person name="Uehling J."/>
            <person name="Grigoriev I.V."/>
            <person name="Vagvolgyi C."/>
            <person name="Papp T."/>
            <person name="Martin F.M."/>
            <person name="Miettinen O."/>
            <person name="Hibbett D.S."/>
            <person name="Nagy L.G."/>
        </authorList>
    </citation>
    <scope>NUCLEOTIDE SEQUENCE [LARGE SCALE GENOMIC DNA]</scope>
    <source>
        <strain evidence="1 2">CBS 166.37</strain>
    </source>
</reference>
<name>A0A5C3LNT6_9AGAR</name>
<protein>
    <submittedName>
        <fullName evidence="1">Uncharacterized protein</fullName>
    </submittedName>
</protein>
<accession>A0A5C3LNT6</accession>
<evidence type="ECO:0000313" key="2">
    <source>
        <dbReference type="Proteomes" id="UP000308652"/>
    </source>
</evidence>
<gene>
    <name evidence="1" type="ORF">BDQ12DRAFT_364882</name>
</gene>
<dbReference type="OrthoDB" id="1077582at2759"/>
<dbReference type="EMBL" id="ML213630">
    <property type="protein sequence ID" value="TFK34580.1"/>
    <property type="molecule type" value="Genomic_DNA"/>
</dbReference>
<organism evidence="1 2">
    <name type="scientific">Crucibulum laeve</name>
    <dbReference type="NCBI Taxonomy" id="68775"/>
    <lineage>
        <taxon>Eukaryota</taxon>
        <taxon>Fungi</taxon>
        <taxon>Dikarya</taxon>
        <taxon>Basidiomycota</taxon>
        <taxon>Agaricomycotina</taxon>
        <taxon>Agaricomycetes</taxon>
        <taxon>Agaricomycetidae</taxon>
        <taxon>Agaricales</taxon>
        <taxon>Agaricineae</taxon>
        <taxon>Nidulariaceae</taxon>
        <taxon>Crucibulum</taxon>
    </lineage>
</organism>
<keyword evidence="2" id="KW-1185">Reference proteome</keyword>